<organism evidence="3 4">
    <name type="scientific">Vibrio metoecus</name>
    <dbReference type="NCBI Taxonomy" id="1481663"/>
    <lineage>
        <taxon>Bacteria</taxon>
        <taxon>Pseudomonadati</taxon>
        <taxon>Pseudomonadota</taxon>
        <taxon>Gammaproteobacteria</taxon>
        <taxon>Vibrionales</taxon>
        <taxon>Vibrionaceae</taxon>
        <taxon>Vibrio</taxon>
    </lineage>
</organism>
<sequence>MLSDPQFIRYQRQISLAEVQENGQQKLINARVLIVGCGGLGNVVASYLVGAGIGQVIIADGDALEVHNLHRQICYREEQLGSNKAEALAHHLRSLNSDVRVRTVARRLDKAILGLEIGNVDMVIDCSDNLPTRHMINRVCFSAQVPLVSGAAIGWEGHLMAFDHSHDSPCYHCVVPDIADRQSCSEQGVVGPVVGMIGNGQALLALHFLLDKTRFPAGQLMRFDGKQLSWQTLQLHQDKACPVCRGGTMEEVTCQ</sequence>
<dbReference type="GO" id="GO:0008146">
    <property type="term" value="F:sulfotransferase activity"/>
    <property type="evidence" value="ECO:0007669"/>
    <property type="project" value="TreeGrafter"/>
</dbReference>
<dbReference type="InterPro" id="IPR035985">
    <property type="entry name" value="Ubiquitin-activating_enz"/>
</dbReference>
<dbReference type="AlphaFoldDB" id="A0A0Q0LZV8"/>
<dbReference type="GO" id="GO:0008641">
    <property type="term" value="F:ubiquitin-like modifier activating enzyme activity"/>
    <property type="evidence" value="ECO:0007669"/>
    <property type="project" value="InterPro"/>
</dbReference>
<protein>
    <submittedName>
        <fullName evidence="3">Molybdopterin-synthase adenylyltransferase</fullName>
    </submittedName>
</protein>
<dbReference type="Proteomes" id="UP000053724">
    <property type="component" value="Unassembled WGS sequence"/>
</dbReference>
<evidence type="ECO:0000259" key="2">
    <source>
        <dbReference type="Pfam" id="PF00899"/>
    </source>
</evidence>
<feature type="domain" description="THIF-type NAD/FAD binding fold" evidence="2">
    <location>
        <begin position="10"/>
        <end position="243"/>
    </location>
</feature>
<dbReference type="CDD" id="cd00757">
    <property type="entry name" value="ThiF_MoeB_HesA_family"/>
    <property type="match status" value="1"/>
</dbReference>
<comment type="similarity">
    <text evidence="1">Belongs to the HesA/MoeB/ThiF family.</text>
</comment>
<evidence type="ECO:0000313" key="4">
    <source>
        <dbReference type="Proteomes" id="UP000053724"/>
    </source>
</evidence>
<dbReference type="InterPro" id="IPR045886">
    <property type="entry name" value="ThiF/MoeB/HesA"/>
</dbReference>
<accession>A0A0Q0LZV8</accession>
<keyword evidence="3" id="KW-0548">Nucleotidyltransferase</keyword>
<evidence type="ECO:0000256" key="1">
    <source>
        <dbReference type="ARBA" id="ARBA00009919"/>
    </source>
</evidence>
<keyword evidence="3" id="KW-0808">Transferase</keyword>
<comment type="caution">
    <text evidence="3">The sequence shown here is derived from an EMBL/GenBank/DDBJ whole genome shotgun (WGS) entry which is preliminary data.</text>
</comment>
<reference evidence="3 4" key="1">
    <citation type="journal article" date="2015" name="Genome Biol. Evol.">
        <title>The Dynamics of Genetic Interactions between Vibrio metoecus and Vibrio cholerae, Two Close Relatives Co-Occurring in the Environment.</title>
        <authorList>
            <person name="Orata F.D."/>
            <person name="Kirchberger P.C."/>
            <person name="Meheust R."/>
            <person name="Barlow E.J."/>
            <person name="Tarr C.L."/>
            <person name="Boucher Y."/>
        </authorList>
    </citation>
    <scope>NUCLEOTIDE SEQUENCE [LARGE SCALE GENOMIC DNA]</scope>
    <source>
        <strain evidence="3 4">08-2459</strain>
    </source>
</reference>
<dbReference type="Gene3D" id="3.40.50.720">
    <property type="entry name" value="NAD(P)-binding Rossmann-like Domain"/>
    <property type="match status" value="1"/>
</dbReference>
<dbReference type="RefSeq" id="WP_055028128.1">
    <property type="nucleotide sequence ID" value="NZ_CP035688.1"/>
</dbReference>
<dbReference type="EMBL" id="LCUF01000018">
    <property type="protein sequence ID" value="KQA23000.1"/>
    <property type="molecule type" value="Genomic_DNA"/>
</dbReference>
<gene>
    <name evidence="3" type="ORF">AAY55_13230</name>
</gene>
<dbReference type="GO" id="GO:0016779">
    <property type="term" value="F:nucleotidyltransferase activity"/>
    <property type="evidence" value="ECO:0007669"/>
    <property type="project" value="UniProtKB-KW"/>
</dbReference>
<dbReference type="PATRIC" id="fig|1481663.8.peg.1778"/>
<proteinExistence type="inferred from homology"/>
<dbReference type="SUPFAM" id="SSF69572">
    <property type="entry name" value="Activating enzymes of the ubiquitin-like proteins"/>
    <property type="match status" value="1"/>
</dbReference>
<dbReference type="Pfam" id="PF00899">
    <property type="entry name" value="ThiF"/>
    <property type="match status" value="1"/>
</dbReference>
<name>A0A0Q0LZV8_VIBMT</name>
<dbReference type="PANTHER" id="PTHR10953">
    <property type="entry name" value="UBIQUITIN-ACTIVATING ENZYME E1"/>
    <property type="match status" value="1"/>
</dbReference>
<dbReference type="InterPro" id="IPR000594">
    <property type="entry name" value="ThiF_NAD_FAD-bd"/>
</dbReference>
<dbReference type="PANTHER" id="PTHR10953:SF240">
    <property type="entry name" value="SULFUR CARRIER PROTEIN THIS ADENYLYLTRANSFERASE"/>
    <property type="match status" value="1"/>
</dbReference>
<dbReference type="FunFam" id="3.40.50.720:FF:000080">
    <property type="entry name" value="Thiazole biosynthesis adenylyltransferase ThiF"/>
    <property type="match status" value="1"/>
</dbReference>
<dbReference type="GO" id="GO:0005829">
    <property type="term" value="C:cytosol"/>
    <property type="evidence" value="ECO:0007669"/>
    <property type="project" value="TreeGrafter"/>
</dbReference>
<dbReference type="GO" id="GO:0004792">
    <property type="term" value="F:thiosulfate-cyanide sulfurtransferase activity"/>
    <property type="evidence" value="ECO:0007669"/>
    <property type="project" value="TreeGrafter"/>
</dbReference>
<evidence type="ECO:0000313" key="3">
    <source>
        <dbReference type="EMBL" id="KQA23000.1"/>
    </source>
</evidence>